<dbReference type="SUPFAM" id="SSF103473">
    <property type="entry name" value="MFS general substrate transporter"/>
    <property type="match status" value="1"/>
</dbReference>
<dbReference type="Gene3D" id="1.20.1250.20">
    <property type="entry name" value="MFS general substrate transporter like domains"/>
    <property type="match status" value="1"/>
</dbReference>
<evidence type="ECO:0000313" key="3">
    <source>
        <dbReference type="Proteomes" id="UP000001024"/>
    </source>
</evidence>
<keyword evidence="1" id="KW-0472">Membrane</keyword>
<dbReference type="AlphaFoldDB" id="Q9HLT8"/>
<organism evidence="2 3">
    <name type="scientific">Thermoplasma acidophilum (strain ATCC 25905 / DSM 1728 / JCM 9062 / NBRC 15155 / AMRC-C165)</name>
    <dbReference type="NCBI Taxonomy" id="273075"/>
    <lineage>
        <taxon>Archaea</taxon>
        <taxon>Methanobacteriati</taxon>
        <taxon>Thermoplasmatota</taxon>
        <taxon>Thermoplasmata</taxon>
        <taxon>Thermoplasmatales</taxon>
        <taxon>Thermoplasmataceae</taxon>
        <taxon>Thermoplasma</taxon>
    </lineage>
</organism>
<dbReference type="STRING" id="273075.gene:9571351"/>
<feature type="transmembrane region" description="Helical" evidence="1">
    <location>
        <begin position="189"/>
        <end position="210"/>
    </location>
</feature>
<reference evidence="2 3" key="1">
    <citation type="journal article" date="2000" name="Nature">
        <title>The genome sequence of the thermoacidophilic scavenger Thermoplasma acidophilum.</title>
        <authorList>
            <person name="Ruepp A."/>
            <person name="Graml W."/>
            <person name="Santos-Martinez M.L."/>
            <person name="Koretke K.K."/>
            <person name="Volker C."/>
            <person name="Mewes H.W."/>
            <person name="Frishman D."/>
            <person name="Stocker S."/>
            <person name="Lupas A.N."/>
            <person name="Baumeister W."/>
        </authorList>
    </citation>
    <scope>NUCLEOTIDE SEQUENCE [LARGE SCALE GENOMIC DNA]</scope>
    <source>
        <strain evidence="3">ATCC 25905 / DSM 1728 / JCM 9062 / NBRC 15155 / AMRC-C165</strain>
    </source>
</reference>
<dbReference type="InParanoid" id="Q9HLT8"/>
<accession>Q9HLT8</accession>
<proteinExistence type="predicted"/>
<dbReference type="PANTHER" id="PTHR23526">
    <property type="entry name" value="INTEGRAL MEMBRANE TRANSPORT PROTEIN-RELATED"/>
    <property type="match status" value="1"/>
</dbReference>
<dbReference type="EMBL" id="AL445063">
    <property type="protein sequence ID" value="CAC11284.1"/>
    <property type="molecule type" value="Genomic_DNA"/>
</dbReference>
<dbReference type="eggNOG" id="arCOG00141">
    <property type="taxonomic scope" value="Archaea"/>
</dbReference>
<dbReference type="RefSeq" id="WP_010900564.1">
    <property type="nucleotide sequence ID" value="NC_002578.1"/>
</dbReference>
<dbReference type="PANTHER" id="PTHR23526:SF2">
    <property type="entry name" value="MAJOR FACILITATOR SUPERFAMILY (MFS) PROFILE DOMAIN-CONTAINING PROTEIN"/>
    <property type="match status" value="1"/>
</dbReference>
<feature type="transmembrane region" description="Helical" evidence="1">
    <location>
        <begin position="163"/>
        <end position="183"/>
    </location>
</feature>
<keyword evidence="1" id="KW-0812">Transmembrane</keyword>
<gene>
    <name evidence="2" type="ordered locus">Ta0137</name>
</gene>
<name>Q9HLT8_THEAC</name>
<feature type="transmembrane region" description="Helical" evidence="1">
    <location>
        <begin position="386"/>
        <end position="407"/>
    </location>
</feature>
<feature type="transmembrane region" description="Helical" evidence="1">
    <location>
        <begin position="321"/>
        <end position="346"/>
    </location>
</feature>
<dbReference type="OrthoDB" id="57215at2157"/>
<feature type="transmembrane region" description="Helical" evidence="1">
    <location>
        <begin position="358"/>
        <end position="380"/>
    </location>
</feature>
<feature type="transmembrane region" description="Helical" evidence="1">
    <location>
        <begin position="294"/>
        <end position="315"/>
    </location>
</feature>
<dbReference type="PaxDb" id="273075-Ta0137"/>
<sequence>MVYRSSVASFLRRFLRGQGTTEQRVMDLSIGDGALWSIYSSITSPYIVPLAILMIGSSAPVGFITGIPVIAVPFSQIAAYRLLRRMDDLKAITIITTFLDRIPWIIIAILIFIHTRYFLYLLLGLLLMRSFFASFSGTTWTLWIPGMISEKNRDGYFSTRNMVMKAFGIVGYLIAIAIFISVDGYRFDYFLMFVISFIFSALSISIMRFIPSAKVRDVYSTSSTGSTELEFILAVLVLSIVGFAYYFSQPYITLYLLGRPYLNLGSTVYTAVLIASGILYILSQKLGKIMSMRTGYLVTILITAASLAVLFLILYSMRGPFYVMAIVILMSIPFSVYSLASFNMMVSRSSGENRVKRTAYYTLSNSVALSAGPIVGNIAYDYVNDVHTMFLLSALILTVSIPLSIYLGRLGTTHSV</sequence>
<feature type="transmembrane region" description="Helical" evidence="1">
    <location>
        <begin position="231"/>
        <end position="248"/>
    </location>
</feature>
<evidence type="ECO:0008006" key="4">
    <source>
        <dbReference type="Google" id="ProtNLM"/>
    </source>
</evidence>
<dbReference type="KEGG" id="tac:Ta0137"/>
<feature type="transmembrane region" description="Helical" evidence="1">
    <location>
        <begin position="260"/>
        <end position="282"/>
    </location>
</feature>
<keyword evidence="3" id="KW-1185">Reference proteome</keyword>
<feature type="transmembrane region" description="Helical" evidence="1">
    <location>
        <begin position="119"/>
        <end position="143"/>
    </location>
</feature>
<dbReference type="InterPro" id="IPR036259">
    <property type="entry name" value="MFS_trans_sf"/>
</dbReference>
<dbReference type="Proteomes" id="UP000001024">
    <property type="component" value="Chromosome"/>
</dbReference>
<protein>
    <recommendedName>
        <fullName evidence="4">Major facilitator superfamily (MFS) profile domain-containing protein</fullName>
    </recommendedName>
</protein>
<dbReference type="InterPro" id="IPR052528">
    <property type="entry name" value="Sugar_transport-like"/>
</dbReference>
<dbReference type="EnsemblBacteria" id="CAC11284">
    <property type="protein sequence ID" value="CAC11284"/>
    <property type="gene ID" value="CAC11284"/>
</dbReference>
<keyword evidence="1" id="KW-1133">Transmembrane helix</keyword>
<evidence type="ECO:0000313" key="2">
    <source>
        <dbReference type="EMBL" id="CAC11284.1"/>
    </source>
</evidence>
<dbReference type="HOGENOM" id="CLU_671975_0_0_2"/>
<evidence type="ECO:0000256" key="1">
    <source>
        <dbReference type="SAM" id="Phobius"/>
    </source>
</evidence>